<reference evidence="4 5" key="1">
    <citation type="submission" date="2021-04" db="EMBL/GenBank/DDBJ databases">
        <authorList>
            <person name="Bliznina A."/>
        </authorList>
    </citation>
    <scope>NUCLEOTIDE SEQUENCE [LARGE SCALE GENOMIC DNA]</scope>
</reference>
<keyword evidence="5" id="KW-1185">Reference proteome</keyword>
<evidence type="ECO:0000259" key="3">
    <source>
        <dbReference type="PROSITE" id="PS50157"/>
    </source>
</evidence>
<feature type="domain" description="C2H2-type" evidence="3">
    <location>
        <begin position="472"/>
        <end position="507"/>
    </location>
</feature>
<evidence type="ECO:0000256" key="1">
    <source>
        <dbReference type="PROSITE-ProRule" id="PRU00042"/>
    </source>
</evidence>
<evidence type="ECO:0000313" key="5">
    <source>
        <dbReference type="Proteomes" id="UP001158576"/>
    </source>
</evidence>
<feature type="compositionally biased region" description="Basic and acidic residues" evidence="2">
    <location>
        <begin position="58"/>
        <end position="78"/>
    </location>
</feature>
<keyword evidence="1" id="KW-0862">Zinc</keyword>
<dbReference type="EMBL" id="OU015566">
    <property type="protein sequence ID" value="CAG5104861.1"/>
    <property type="molecule type" value="Genomic_DNA"/>
</dbReference>
<feature type="region of interest" description="Disordered" evidence="2">
    <location>
        <begin position="378"/>
        <end position="467"/>
    </location>
</feature>
<feature type="compositionally biased region" description="Polar residues" evidence="2">
    <location>
        <begin position="80"/>
        <end position="89"/>
    </location>
</feature>
<feature type="region of interest" description="Disordered" evidence="2">
    <location>
        <begin position="111"/>
        <end position="155"/>
    </location>
</feature>
<sequence length="569" mass="62833">MARTKCIARKSCGGLAPRRQLATKAARKTVSGTVSQIARAAVTMPELKEEGQLELDDDVKKVKLESEKGVESKKEDTKGPTVSETSSSAVDVEDDELIVIGEVITSSCCKQTARKIEDDDSETHPENAEEKESEREDSAIPPSTRAAVKSAPAISSETVEVSPEVVAAMAPESVIEDRMATNEDVRDWFLKSATRYFEIERKLVLELTPDDKDFVARREIVLDYIKELSVRAARNRRRIICFAHPLTWRITNRKIEYLPSIPPPPRSSLKPGVHNFTEGDIVVVDENSPKENEKYASTNRMKSLIGNREYKIEDGHFVARSTFKYPVVKIKLDSMDETLLKFLLTKDDSAVVLDAAKKVLNEQQIKVALKKREKSISSSCIPTTNTAKETVEQSQKSPSLTPASPGEEQNSKNPAHLAKKEPLTSQKKVSSSLTSPLGSKIAGKNEAQSSQDQEPAVTPAINSSSSMSQTGWMCTAVNQDGKPCGRVFLDKADITVHVDLGHKDSKPENIARVIIRKAREQKESSSSLLPAFPEQVPTNSSFIPATERKRFSMENPSEENCPKKPKTST</sequence>
<feature type="region of interest" description="Disordered" evidence="2">
    <location>
        <begin position="520"/>
        <end position="569"/>
    </location>
</feature>
<dbReference type="Proteomes" id="UP001158576">
    <property type="component" value="Chromosome 1"/>
</dbReference>
<accession>A0ABN7SNG2</accession>
<feature type="compositionally biased region" description="Basic and acidic residues" evidence="2">
    <location>
        <begin position="114"/>
        <end position="138"/>
    </location>
</feature>
<keyword evidence="1" id="KW-0479">Metal-binding</keyword>
<evidence type="ECO:0000313" key="4">
    <source>
        <dbReference type="EMBL" id="CAG5104861.1"/>
    </source>
</evidence>
<organism evidence="4 5">
    <name type="scientific">Oikopleura dioica</name>
    <name type="common">Tunicate</name>
    <dbReference type="NCBI Taxonomy" id="34765"/>
    <lineage>
        <taxon>Eukaryota</taxon>
        <taxon>Metazoa</taxon>
        <taxon>Chordata</taxon>
        <taxon>Tunicata</taxon>
        <taxon>Appendicularia</taxon>
        <taxon>Copelata</taxon>
        <taxon>Oikopleuridae</taxon>
        <taxon>Oikopleura</taxon>
    </lineage>
</organism>
<dbReference type="InterPro" id="IPR000164">
    <property type="entry name" value="Histone_H3/CENP-A"/>
</dbReference>
<gene>
    <name evidence="4" type="ORF">OKIOD_LOCUS10378</name>
</gene>
<proteinExistence type="predicted"/>
<dbReference type="InterPro" id="IPR013087">
    <property type="entry name" value="Znf_C2H2_type"/>
</dbReference>
<protein>
    <submittedName>
        <fullName evidence="4">Oidioi.mRNA.OKI2018_I69.chr1.g1613.t1.cds</fullName>
    </submittedName>
</protein>
<feature type="compositionally biased region" description="Polar residues" evidence="2">
    <location>
        <begin position="423"/>
        <end position="437"/>
    </location>
</feature>
<dbReference type="PROSITE" id="PS50157">
    <property type="entry name" value="ZINC_FINGER_C2H2_2"/>
    <property type="match status" value="1"/>
</dbReference>
<name>A0ABN7SNG2_OIKDI</name>
<feature type="compositionally biased region" description="Polar residues" evidence="2">
    <location>
        <begin position="378"/>
        <end position="413"/>
    </location>
</feature>
<dbReference type="PRINTS" id="PR00622">
    <property type="entry name" value="HISTONEH3"/>
</dbReference>
<evidence type="ECO:0000256" key="2">
    <source>
        <dbReference type="SAM" id="MobiDB-lite"/>
    </source>
</evidence>
<feature type="region of interest" description="Disordered" evidence="2">
    <location>
        <begin position="45"/>
        <end position="90"/>
    </location>
</feature>
<keyword evidence="1" id="KW-0863">Zinc-finger</keyword>